<evidence type="ECO:0000313" key="10">
    <source>
        <dbReference type="EMBL" id="RDB67594.1"/>
    </source>
</evidence>
<feature type="transmembrane region" description="Helical" evidence="8">
    <location>
        <begin position="151"/>
        <end position="170"/>
    </location>
</feature>
<dbReference type="Proteomes" id="UP000270112">
    <property type="component" value="Unassembled WGS sequence"/>
</dbReference>
<dbReference type="EMBL" id="QICC01000097">
    <property type="protein sequence ID" value="RNM40215.1"/>
    <property type="molecule type" value="Genomic_DNA"/>
</dbReference>
<reference evidence="13" key="2">
    <citation type="submission" date="2018-05" db="EMBL/GenBank/DDBJ databases">
        <title>Genome Sequencing of selected type strains of the family Eggerthellaceae.</title>
        <authorList>
            <person name="Danylec N."/>
            <person name="Stoll D.A."/>
            <person name="Doetsch A."/>
            <person name="Huch M."/>
        </authorList>
    </citation>
    <scope>NUCLEOTIDE SEQUENCE [LARGE SCALE GENOMIC DNA]</scope>
    <source>
        <strain evidence="13">DSM 16107</strain>
    </source>
</reference>
<proteinExistence type="inferred from homology"/>
<dbReference type="InterPro" id="IPR011701">
    <property type="entry name" value="MFS"/>
</dbReference>
<feature type="domain" description="Major facilitator superfamily (MFS) profile" evidence="9">
    <location>
        <begin position="29"/>
        <end position="512"/>
    </location>
</feature>
<evidence type="ECO:0000259" key="9">
    <source>
        <dbReference type="PROSITE" id="PS50850"/>
    </source>
</evidence>
<reference evidence="11" key="3">
    <citation type="journal article" date="2019" name="Microbiol. Resour. Announc.">
        <title>Draft Genome Sequences of Type Strains of Gordonibacter faecihominis, Paraeggerthella hongkongensis, Parvibacter caecicola,Slackia equolifaciens, Slackia faecicanis, and Slackia isoflavoniconvertens.</title>
        <authorList>
            <person name="Danylec N."/>
            <person name="Stoll D.A."/>
            <person name="Dotsch A."/>
            <person name="Huch M."/>
        </authorList>
    </citation>
    <scope>NUCLEOTIDE SEQUENCE</scope>
    <source>
        <strain evidence="11">DSM 16107</strain>
    </source>
</reference>
<evidence type="ECO:0000313" key="13">
    <source>
        <dbReference type="Proteomes" id="UP000270112"/>
    </source>
</evidence>
<dbReference type="AlphaFoldDB" id="A0A3N0ITB4"/>
<feature type="transmembrane region" description="Helical" evidence="8">
    <location>
        <begin position="350"/>
        <end position="368"/>
    </location>
</feature>
<keyword evidence="5 8" id="KW-0812">Transmembrane</keyword>
<dbReference type="NCBIfam" id="TIGR00711">
    <property type="entry name" value="efflux_EmrB"/>
    <property type="match status" value="1"/>
</dbReference>
<dbReference type="Proteomes" id="UP000253817">
    <property type="component" value="Unassembled WGS sequence"/>
</dbReference>
<evidence type="ECO:0000256" key="7">
    <source>
        <dbReference type="ARBA" id="ARBA00023136"/>
    </source>
</evidence>
<dbReference type="InterPro" id="IPR020846">
    <property type="entry name" value="MFS_dom"/>
</dbReference>
<comment type="similarity">
    <text evidence="2">Belongs to the major facilitator superfamily. TCR/Tet family.</text>
</comment>
<feature type="transmembrane region" description="Helical" evidence="8">
    <location>
        <begin position="182"/>
        <end position="202"/>
    </location>
</feature>
<comment type="subcellular location">
    <subcellularLocation>
        <location evidence="1">Cell membrane</location>
        <topology evidence="1">Multi-pass membrane protein</topology>
    </subcellularLocation>
</comment>
<feature type="transmembrane region" description="Helical" evidence="8">
    <location>
        <begin position="420"/>
        <end position="439"/>
    </location>
</feature>
<keyword evidence="7 8" id="KW-0472">Membrane</keyword>
<keyword evidence="3" id="KW-0813">Transport</keyword>
<feature type="transmembrane region" description="Helical" evidence="8">
    <location>
        <begin position="489"/>
        <end position="507"/>
    </location>
</feature>
<dbReference type="SUPFAM" id="SSF103473">
    <property type="entry name" value="MFS general substrate transporter"/>
    <property type="match status" value="1"/>
</dbReference>
<evidence type="ECO:0000256" key="4">
    <source>
        <dbReference type="ARBA" id="ARBA00022475"/>
    </source>
</evidence>
<evidence type="ECO:0000313" key="12">
    <source>
        <dbReference type="Proteomes" id="UP000253817"/>
    </source>
</evidence>
<dbReference type="PANTHER" id="PTHR23501:SF197">
    <property type="entry name" value="COMD"/>
    <property type="match status" value="1"/>
</dbReference>
<feature type="transmembrane region" description="Helical" evidence="8">
    <location>
        <begin position="244"/>
        <end position="264"/>
    </location>
</feature>
<evidence type="ECO:0000256" key="2">
    <source>
        <dbReference type="ARBA" id="ARBA00007520"/>
    </source>
</evidence>
<gene>
    <name evidence="10" type="ORF">C1876_12410</name>
    <name evidence="11" type="ORF">DMP09_15330</name>
</gene>
<feature type="transmembrane region" description="Helical" evidence="8">
    <location>
        <begin position="126"/>
        <end position="144"/>
    </location>
</feature>
<keyword evidence="6 8" id="KW-1133">Transmembrane helix</keyword>
<dbReference type="Gene3D" id="1.20.1250.20">
    <property type="entry name" value="MFS general substrate transporter like domains"/>
    <property type="match status" value="1"/>
</dbReference>
<evidence type="ECO:0000256" key="3">
    <source>
        <dbReference type="ARBA" id="ARBA00022448"/>
    </source>
</evidence>
<feature type="transmembrane region" description="Helical" evidence="8">
    <location>
        <begin position="324"/>
        <end position="341"/>
    </location>
</feature>
<dbReference type="InterPro" id="IPR036259">
    <property type="entry name" value="MFS_trans_sf"/>
</dbReference>
<dbReference type="GO" id="GO:0005886">
    <property type="term" value="C:plasma membrane"/>
    <property type="evidence" value="ECO:0007669"/>
    <property type="project" value="UniProtKB-SubCell"/>
</dbReference>
<dbReference type="GO" id="GO:0022857">
    <property type="term" value="F:transmembrane transporter activity"/>
    <property type="evidence" value="ECO:0007669"/>
    <property type="project" value="InterPro"/>
</dbReference>
<evidence type="ECO:0000256" key="1">
    <source>
        <dbReference type="ARBA" id="ARBA00004651"/>
    </source>
</evidence>
<evidence type="ECO:0000256" key="8">
    <source>
        <dbReference type="SAM" id="Phobius"/>
    </source>
</evidence>
<feature type="transmembrane region" description="Helical" evidence="8">
    <location>
        <begin position="63"/>
        <end position="82"/>
    </location>
</feature>
<dbReference type="Gene3D" id="1.20.1720.10">
    <property type="entry name" value="Multidrug resistance protein D"/>
    <property type="match status" value="1"/>
</dbReference>
<dbReference type="RefSeq" id="WP_114547035.1">
    <property type="nucleotide sequence ID" value="NZ_PPTT01000023.1"/>
</dbReference>
<dbReference type="PANTHER" id="PTHR23501">
    <property type="entry name" value="MAJOR FACILITATOR SUPERFAMILY"/>
    <property type="match status" value="1"/>
</dbReference>
<dbReference type="PROSITE" id="PS50850">
    <property type="entry name" value="MFS"/>
    <property type="match status" value="1"/>
</dbReference>
<dbReference type="CDD" id="cd17502">
    <property type="entry name" value="MFS_Azr1_MDR_like"/>
    <property type="match status" value="1"/>
</dbReference>
<dbReference type="FunFam" id="1.20.1720.10:FF:000004">
    <property type="entry name" value="EmrB/QacA family drug resistance transporter"/>
    <property type="match status" value="1"/>
</dbReference>
<organism evidence="11 13">
    <name type="scientific">Eggerthella sinensis</name>
    <dbReference type="NCBI Taxonomy" id="242230"/>
    <lineage>
        <taxon>Bacteria</taxon>
        <taxon>Bacillati</taxon>
        <taxon>Actinomycetota</taxon>
        <taxon>Coriobacteriia</taxon>
        <taxon>Eggerthellales</taxon>
        <taxon>Eggerthellaceae</taxon>
        <taxon>Eggerthella</taxon>
    </lineage>
</organism>
<evidence type="ECO:0000256" key="6">
    <source>
        <dbReference type="ARBA" id="ARBA00022989"/>
    </source>
</evidence>
<reference evidence="10 12" key="1">
    <citation type="journal article" date="2018" name="Elife">
        <title>Discovery and characterization of a prevalent human gut bacterial enzyme sufficient for the inactivation of a family of plant toxins.</title>
        <authorList>
            <person name="Koppel N."/>
            <person name="Bisanz J.E."/>
            <person name="Pandelia M.E."/>
            <person name="Turnbaugh P.J."/>
            <person name="Balskus E.P."/>
        </authorList>
    </citation>
    <scope>NUCLEOTIDE SEQUENCE [LARGE SCALE GENOMIC DNA]</scope>
    <source>
        <strain evidence="10 12">DSM 16107</strain>
    </source>
</reference>
<dbReference type="InterPro" id="IPR004638">
    <property type="entry name" value="EmrB-like"/>
</dbReference>
<keyword evidence="12" id="KW-1185">Reference proteome</keyword>
<feature type="transmembrane region" description="Helical" evidence="8">
    <location>
        <begin position="214"/>
        <end position="238"/>
    </location>
</feature>
<comment type="caution">
    <text evidence="11">The sequence shown here is derived from an EMBL/GenBank/DDBJ whole genome shotgun (WGS) entry which is preliminary data.</text>
</comment>
<feature type="transmembrane region" description="Helical" evidence="8">
    <location>
        <begin position="285"/>
        <end position="304"/>
    </location>
</feature>
<feature type="transmembrane region" description="Helical" evidence="8">
    <location>
        <begin position="374"/>
        <end position="399"/>
    </location>
</feature>
<evidence type="ECO:0000256" key="5">
    <source>
        <dbReference type="ARBA" id="ARBA00022692"/>
    </source>
</evidence>
<dbReference type="OrthoDB" id="7375466at2"/>
<keyword evidence="4" id="KW-1003">Cell membrane</keyword>
<evidence type="ECO:0000313" key="11">
    <source>
        <dbReference type="EMBL" id="RNM40215.1"/>
    </source>
</evidence>
<dbReference type="Pfam" id="PF07690">
    <property type="entry name" value="MFS_1"/>
    <property type="match status" value="1"/>
</dbReference>
<feature type="transmembrane region" description="Helical" evidence="8">
    <location>
        <begin position="94"/>
        <end position="120"/>
    </location>
</feature>
<protein>
    <submittedName>
        <fullName evidence="11">MFS transporter</fullName>
    </submittedName>
</protein>
<dbReference type="EMBL" id="PPTT01000023">
    <property type="protein sequence ID" value="RDB67594.1"/>
    <property type="molecule type" value="Genomic_DNA"/>
</dbReference>
<name>A0A3N0ITB4_9ACTN</name>
<accession>A0A3N0ITB4</accession>
<sequence>MSSTPSNIDTVPNNAPSPDELPQTSVLVVFIGLLVAMTVGALDQTIVATALPTIVGELGGVNHLLWVVTAYVLAATITMPIYGKMGDLIGRKGLFIGALVLFIVGSVVCGLSTSMGGLIVGRAVQGLGGGGLMILSQAIVADIVPPRKRAMYLSAMGIAYAVPMLAGPLLGGLFTDTIGWRWAFWINVPLALVAIGTAVAFLPKPRRTVEKAHFDTWGTVTLVVAVTALTLATSWGGVEYAWDSPVIVALLATVVVAGVLFAVAERHAKEPLMALSLFKNRNFNICTVAGFVTTFVMMGVLTYLPTYLQIVDGMSATAAGYMEVPMNVAWFAASLASGYAVSKLGTYKKLIVASFGILVVGVGALTFITSGTPVAFIGALLAIVGFGIGLNFEILVLIVQNEFAASDVGMATAATNFFREVGTTLGTSIVGALFTSGLARTLTENLASVGGTDALGVDANSLTPAIVHALPQAVRDAVGVAYNDALVPVFWFMLPLALIGLALLLFLRETPLATTVEDSGRMS</sequence>
<feature type="transmembrane region" description="Helical" evidence="8">
    <location>
        <begin position="26"/>
        <end position="51"/>
    </location>
</feature>